<keyword evidence="2" id="KW-1185">Reference proteome</keyword>
<dbReference type="EMBL" id="VSRR010045599">
    <property type="protein sequence ID" value="MPC77322.1"/>
    <property type="molecule type" value="Genomic_DNA"/>
</dbReference>
<organism evidence="1 2">
    <name type="scientific">Portunus trituberculatus</name>
    <name type="common">Swimming crab</name>
    <name type="synonym">Neptunus trituberculatus</name>
    <dbReference type="NCBI Taxonomy" id="210409"/>
    <lineage>
        <taxon>Eukaryota</taxon>
        <taxon>Metazoa</taxon>
        <taxon>Ecdysozoa</taxon>
        <taxon>Arthropoda</taxon>
        <taxon>Crustacea</taxon>
        <taxon>Multicrustacea</taxon>
        <taxon>Malacostraca</taxon>
        <taxon>Eumalacostraca</taxon>
        <taxon>Eucarida</taxon>
        <taxon>Decapoda</taxon>
        <taxon>Pleocyemata</taxon>
        <taxon>Brachyura</taxon>
        <taxon>Eubrachyura</taxon>
        <taxon>Portunoidea</taxon>
        <taxon>Portunidae</taxon>
        <taxon>Portuninae</taxon>
        <taxon>Portunus</taxon>
    </lineage>
</organism>
<comment type="caution">
    <text evidence="1">The sequence shown here is derived from an EMBL/GenBank/DDBJ whole genome shotgun (WGS) entry which is preliminary data.</text>
</comment>
<protein>
    <submittedName>
        <fullName evidence="1">Uncharacterized protein</fullName>
    </submittedName>
</protein>
<accession>A0A5B7I0T4</accession>
<sequence length="103" mass="10364">MARRGTRLREGAGGAQWQVCVDGGPWAGGCAGRVRVPGRVPGALWLSARGSAGGGAALTRVSFLAVSECDTGVPHGSAAASDTPMVVDSYGRWCAVLRVLPGG</sequence>
<evidence type="ECO:0000313" key="2">
    <source>
        <dbReference type="Proteomes" id="UP000324222"/>
    </source>
</evidence>
<proteinExistence type="predicted"/>
<evidence type="ECO:0000313" key="1">
    <source>
        <dbReference type="EMBL" id="MPC77322.1"/>
    </source>
</evidence>
<name>A0A5B7I0T4_PORTR</name>
<reference evidence="1 2" key="1">
    <citation type="submission" date="2019-05" db="EMBL/GenBank/DDBJ databases">
        <title>Another draft genome of Portunus trituberculatus and its Hox gene families provides insights of decapod evolution.</title>
        <authorList>
            <person name="Jeong J.-H."/>
            <person name="Song I."/>
            <person name="Kim S."/>
            <person name="Choi T."/>
            <person name="Kim D."/>
            <person name="Ryu S."/>
            <person name="Kim W."/>
        </authorList>
    </citation>
    <scope>NUCLEOTIDE SEQUENCE [LARGE SCALE GENOMIC DNA]</scope>
    <source>
        <tissue evidence="1">Muscle</tissue>
    </source>
</reference>
<dbReference type="AlphaFoldDB" id="A0A5B7I0T4"/>
<gene>
    <name evidence="1" type="ORF">E2C01_071774</name>
</gene>
<dbReference type="Proteomes" id="UP000324222">
    <property type="component" value="Unassembled WGS sequence"/>
</dbReference>